<dbReference type="InterPro" id="IPR046341">
    <property type="entry name" value="SET_dom_sf"/>
</dbReference>
<evidence type="ECO:0000313" key="2">
    <source>
        <dbReference type="EMBL" id="KAG6374021.1"/>
    </source>
</evidence>
<reference evidence="1" key="1">
    <citation type="submission" date="2021-03" db="EMBL/GenBank/DDBJ databases">
        <title>Evolutionary innovations through gain and loss of genes in the ectomycorrhizal Boletales.</title>
        <authorList>
            <person name="Wu G."/>
            <person name="Miyauchi S."/>
            <person name="Morin E."/>
            <person name="Yang Z.-L."/>
            <person name="Xu J."/>
            <person name="Martin F.M."/>
        </authorList>
    </citation>
    <scope>NUCLEOTIDE SEQUENCE</scope>
    <source>
        <strain evidence="1">BR01</strain>
    </source>
</reference>
<keyword evidence="3" id="KW-1185">Reference proteome</keyword>
<accession>A0A8I2YF34</accession>
<evidence type="ECO:0008006" key="4">
    <source>
        <dbReference type="Google" id="ProtNLM"/>
    </source>
</evidence>
<dbReference type="EMBL" id="JAGFBS010000045">
    <property type="protein sequence ID" value="KAG6370735.1"/>
    <property type="molecule type" value="Genomic_DNA"/>
</dbReference>
<evidence type="ECO:0000313" key="1">
    <source>
        <dbReference type="EMBL" id="KAG6370735.1"/>
    </source>
</evidence>
<dbReference type="OrthoDB" id="42889at2759"/>
<name>A0A8I2YF34_9AGAM</name>
<dbReference type="SUPFAM" id="SSF82199">
    <property type="entry name" value="SET domain"/>
    <property type="match status" value="1"/>
</dbReference>
<dbReference type="InterPro" id="IPR044432">
    <property type="entry name" value="Set10/Efm1_SET"/>
</dbReference>
<dbReference type="InterPro" id="IPR050600">
    <property type="entry name" value="SETD3_SETD6_MTase"/>
</dbReference>
<dbReference type="Gene3D" id="3.90.1410.10">
    <property type="entry name" value="set domain protein methyltransferase, domain 1"/>
    <property type="match status" value="1"/>
</dbReference>
<dbReference type="CDD" id="cd19180">
    <property type="entry name" value="SET_SpSET10-like"/>
    <property type="match status" value="1"/>
</dbReference>
<protein>
    <recommendedName>
        <fullName evidence="4">SET domain-containing protein</fullName>
    </recommendedName>
</protein>
<dbReference type="EMBL" id="JAGFBS010000019">
    <property type="protein sequence ID" value="KAG6374021.1"/>
    <property type="molecule type" value="Genomic_DNA"/>
</dbReference>
<gene>
    <name evidence="1" type="ORF">JVT61DRAFT_11122</name>
    <name evidence="2" type="ORF">JVT61DRAFT_4659</name>
</gene>
<sequence length="422" mass="47031">MDMDRLKAWLIAHGGSFHPSVVLKTQGPFGISVLAPRIDEDTTIVTCPFSLIITKHTSLQALKTLLGNDAHASLDTWSERQLICSYLCFHQLCPEQSSQEVLRHFPYIQCLPAAANLLTPPHFTTTEREILRNTNLYQATLDRERNWRARWGQCRSLVQMVNPAWGDLFTWDVYLTALTYLSSRAFPSSVLSPNPSLVSTPSTHPVLIPGLDLLNHKRGQPVSWIVSCQDTIQDQDTNTSNTISIVSHPNSDVDVGTTSPREELVEVFNNYGPKPNDELILGYGFSLPDNPDDTMTLQIGGSATSQKWVVGRNAHNVESLWSDIRNMIANGESDYEFEDDLETAAVLTDMVQAKLDGIKTVADVRQNDVIRPTVRAMLGHYIAGQRDILESILEFLNEKRGAAIDAAREQGIDLVFDEDDDG</sequence>
<dbReference type="GO" id="GO:0016279">
    <property type="term" value="F:protein-lysine N-methyltransferase activity"/>
    <property type="evidence" value="ECO:0007669"/>
    <property type="project" value="InterPro"/>
</dbReference>
<evidence type="ECO:0000313" key="3">
    <source>
        <dbReference type="Proteomes" id="UP000683000"/>
    </source>
</evidence>
<dbReference type="PANTHER" id="PTHR13271:SF147">
    <property type="entry name" value="PROTEIN-LYSINE N-METHYLTRANSFERASE EFM1-RELATED"/>
    <property type="match status" value="1"/>
</dbReference>
<comment type="caution">
    <text evidence="1">The sequence shown here is derived from an EMBL/GenBank/DDBJ whole genome shotgun (WGS) entry which is preliminary data.</text>
</comment>
<dbReference type="PANTHER" id="PTHR13271">
    <property type="entry name" value="UNCHARACTERIZED PUTATIVE METHYLTRANSFERASE"/>
    <property type="match status" value="1"/>
</dbReference>
<dbReference type="AlphaFoldDB" id="A0A8I2YF34"/>
<dbReference type="Proteomes" id="UP000683000">
    <property type="component" value="Unassembled WGS sequence"/>
</dbReference>
<dbReference type="GO" id="GO:0005634">
    <property type="term" value="C:nucleus"/>
    <property type="evidence" value="ECO:0007669"/>
    <property type="project" value="TreeGrafter"/>
</dbReference>
<organism evidence="1 3">
    <name type="scientific">Boletus reticuloceps</name>
    <dbReference type="NCBI Taxonomy" id="495285"/>
    <lineage>
        <taxon>Eukaryota</taxon>
        <taxon>Fungi</taxon>
        <taxon>Dikarya</taxon>
        <taxon>Basidiomycota</taxon>
        <taxon>Agaricomycotina</taxon>
        <taxon>Agaricomycetes</taxon>
        <taxon>Agaricomycetidae</taxon>
        <taxon>Boletales</taxon>
        <taxon>Boletineae</taxon>
        <taxon>Boletaceae</taxon>
        <taxon>Boletoideae</taxon>
        <taxon>Boletus</taxon>
    </lineage>
</organism>
<proteinExistence type="predicted"/>